<protein>
    <recommendedName>
        <fullName evidence="4">Metalloprotease</fullName>
    </recommendedName>
</protein>
<evidence type="ECO:0000313" key="3">
    <source>
        <dbReference type="Proteomes" id="UP000568380"/>
    </source>
</evidence>
<accession>A0A7W8ACG5</accession>
<dbReference type="AlphaFoldDB" id="A0A7W8ACG5"/>
<evidence type="ECO:0000313" key="2">
    <source>
        <dbReference type="EMBL" id="MBB5083563.1"/>
    </source>
</evidence>
<name>A0A7W8ACG5_9ACTN</name>
<dbReference type="EMBL" id="JACHIN010000018">
    <property type="protein sequence ID" value="MBB5083563.1"/>
    <property type="molecule type" value="Genomic_DNA"/>
</dbReference>
<keyword evidence="3" id="KW-1185">Reference proteome</keyword>
<gene>
    <name evidence="2" type="ORF">HNR40_009068</name>
</gene>
<feature type="signal peptide" evidence="1">
    <location>
        <begin position="1"/>
        <end position="22"/>
    </location>
</feature>
<feature type="chain" id="PRO_5031366811" description="Metalloprotease" evidence="1">
    <location>
        <begin position="23"/>
        <end position="245"/>
    </location>
</feature>
<evidence type="ECO:0000256" key="1">
    <source>
        <dbReference type="SAM" id="SignalP"/>
    </source>
</evidence>
<organism evidence="2 3">
    <name type="scientific">Nonomuraea endophytica</name>
    <dbReference type="NCBI Taxonomy" id="714136"/>
    <lineage>
        <taxon>Bacteria</taxon>
        <taxon>Bacillati</taxon>
        <taxon>Actinomycetota</taxon>
        <taxon>Actinomycetes</taxon>
        <taxon>Streptosporangiales</taxon>
        <taxon>Streptosporangiaceae</taxon>
        <taxon>Nonomuraea</taxon>
    </lineage>
</organism>
<dbReference type="Proteomes" id="UP000568380">
    <property type="component" value="Unassembled WGS sequence"/>
</dbReference>
<reference evidence="2 3" key="1">
    <citation type="submission" date="2020-08" db="EMBL/GenBank/DDBJ databases">
        <title>Genomic Encyclopedia of Type Strains, Phase IV (KMG-IV): sequencing the most valuable type-strain genomes for metagenomic binning, comparative biology and taxonomic classification.</title>
        <authorList>
            <person name="Goeker M."/>
        </authorList>
    </citation>
    <scope>NUCLEOTIDE SEQUENCE [LARGE SCALE GENOMIC DNA]</scope>
    <source>
        <strain evidence="2 3">DSM 45385</strain>
    </source>
</reference>
<evidence type="ECO:0008006" key="4">
    <source>
        <dbReference type="Google" id="ProtNLM"/>
    </source>
</evidence>
<proteinExistence type="predicted"/>
<keyword evidence="1" id="KW-0732">Signal</keyword>
<comment type="caution">
    <text evidence="2">The sequence shown here is derived from an EMBL/GenBank/DDBJ whole genome shotgun (WGS) entry which is preliminary data.</text>
</comment>
<sequence>MILRPLSGAVVGMLLFSGVAYADPVTGAPELTRNEIYKAKVASVGCKLAKGTSASSTKKYVTSLVGCLNKAWKPAIKDFQQVKVTIKESDDRRSCSTGLDVDVSFSEICETEVHVRLAKDWIKAKSDAEVFTSIAKTWSGVVTGQTGIGQAWVAMQNDASDAEMNQQNRRYYLQLDCFMGVSAKALGRVVKDWKPTAKSKLFWEDFLKNKYSGKTANRLYWLEQGYKTGKPAACNTWKASESKVA</sequence>